<dbReference type="AlphaFoldDB" id="A0A2P5HH66"/>
<accession>A0A2P5HH66</accession>
<evidence type="ECO:0000313" key="3">
    <source>
        <dbReference type="EMBL" id="POS69591.1"/>
    </source>
</evidence>
<dbReference type="GO" id="GO:0004252">
    <property type="term" value="F:serine-type endopeptidase activity"/>
    <property type="evidence" value="ECO:0007669"/>
    <property type="project" value="InterPro"/>
</dbReference>
<feature type="domain" description="Peptidase S8/S53" evidence="2">
    <location>
        <begin position="492"/>
        <end position="636"/>
    </location>
</feature>
<gene>
    <name evidence="3" type="ORF">DHEL01_v212015</name>
</gene>
<dbReference type="EMBL" id="MAVT02002145">
    <property type="protein sequence ID" value="POS69591.1"/>
    <property type="molecule type" value="Genomic_DNA"/>
</dbReference>
<dbReference type="Proteomes" id="UP000094444">
    <property type="component" value="Unassembled WGS sequence"/>
</dbReference>
<dbReference type="Gene3D" id="3.40.50.200">
    <property type="entry name" value="Peptidase S8/S53 domain"/>
    <property type="match status" value="1"/>
</dbReference>
<dbReference type="SUPFAM" id="SSF52743">
    <property type="entry name" value="Subtilisin-like"/>
    <property type="match status" value="1"/>
</dbReference>
<feature type="compositionally biased region" description="Polar residues" evidence="1">
    <location>
        <begin position="8"/>
        <end position="17"/>
    </location>
</feature>
<reference evidence="3" key="1">
    <citation type="submission" date="2017-09" db="EMBL/GenBank/DDBJ databases">
        <title>Polyketide synthases of a Diaporthe helianthi virulent isolate.</title>
        <authorList>
            <person name="Baroncelli R."/>
        </authorList>
    </citation>
    <scope>NUCLEOTIDE SEQUENCE [LARGE SCALE GENOMIC DNA]</scope>
    <source>
        <strain evidence="3">7/96</strain>
    </source>
</reference>
<dbReference type="STRING" id="158607.A0A2P5HH66"/>
<dbReference type="InterPro" id="IPR036852">
    <property type="entry name" value="Peptidase_S8/S53_dom_sf"/>
</dbReference>
<feature type="region of interest" description="Disordered" evidence="1">
    <location>
        <begin position="1"/>
        <end position="23"/>
    </location>
</feature>
<dbReference type="InParanoid" id="A0A2P5HH66"/>
<organism evidence="3 4">
    <name type="scientific">Diaporthe helianthi</name>
    <dbReference type="NCBI Taxonomy" id="158607"/>
    <lineage>
        <taxon>Eukaryota</taxon>
        <taxon>Fungi</taxon>
        <taxon>Dikarya</taxon>
        <taxon>Ascomycota</taxon>
        <taxon>Pezizomycotina</taxon>
        <taxon>Sordariomycetes</taxon>
        <taxon>Sordariomycetidae</taxon>
        <taxon>Diaporthales</taxon>
        <taxon>Diaporthaceae</taxon>
        <taxon>Diaporthe</taxon>
    </lineage>
</organism>
<dbReference type="Pfam" id="PF00082">
    <property type="entry name" value="Peptidase_S8"/>
    <property type="match status" value="1"/>
</dbReference>
<dbReference type="InterPro" id="IPR000209">
    <property type="entry name" value="Peptidase_S8/S53_dom"/>
</dbReference>
<dbReference type="OrthoDB" id="5093543at2759"/>
<proteinExistence type="predicted"/>
<name>A0A2P5HH66_DIAHE</name>
<dbReference type="GO" id="GO:0006508">
    <property type="term" value="P:proteolysis"/>
    <property type="evidence" value="ECO:0007669"/>
    <property type="project" value="InterPro"/>
</dbReference>
<protein>
    <recommendedName>
        <fullName evidence="2">Peptidase S8/S53 domain-containing protein</fullName>
    </recommendedName>
</protein>
<evidence type="ECO:0000256" key="1">
    <source>
        <dbReference type="SAM" id="MobiDB-lite"/>
    </source>
</evidence>
<evidence type="ECO:0000313" key="4">
    <source>
        <dbReference type="Proteomes" id="UP000094444"/>
    </source>
</evidence>
<comment type="caution">
    <text evidence="3">The sequence shown here is derived from an EMBL/GenBank/DDBJ whole genome shotgun (WGS) entry which is preliminary data.</text>
</comment>
<keyword evidence="4" id="KW-1185">Reference proteome</keyword>
<sequence>MRKLNGISPGQGSTTTKASDRSYDELEVGADNSSRCLHNEVDVMKVLGGDRKLKDVLKHTLDSEENARACLQSLMSAMKFDKKQNNPHLIKLESFKTIVKLCHRDVFEEASASDYNPLQQAVRLLDQEALNFELLYNVIQTLVERCPAAIFFKPSINGTTTTIFRLLKELKQSNKAPNKDWIQRTGELLKERCIGYRTERVDPKTNEVKLYDMWAEKRDLMYWDAKSGQSFPSTHVKYEMRLQYADMGTEKQFCLNLVGETQVLDEVYIEKIKDQAGMRFESVLDFVKLPYWKPDKTDLAQPKREAPGNSGAAESSEIKPNPYISIFDWLYTECGVKKIFTVDVIDDGSEPHSNAAIRRCLRGADSEGKQLRDFKVEVWKWKKFDVCSDTVFYAAPAAREVHLYSHGNTANSDDEQDCRNLENQFKKNVVKHCKKLQEKEIQYRIQGVGSRKKDNENAAGMRSLVTTSSQVANKQKMAKLYIARLDDSPESRTRENQNFTIASCVKALKWAIAMEVDIISMSWTYERSQTTVDTDKKEFEQLIHTIAKENKAILFGSLPDMGPNTELHRFVPVGMDGVIKISSATLSGAVSAENTHTKSNFILPGEGYESLTTGEKLRGSSFATAYAAGLAAMVLYTLKAYHSMLKDDQDAEDAEKALAIGSKGDGMRMIFRILAQKGPEDNNETGLFVRPFLTFGDSFMSNTEGQKLSLRKVVADIVPTSVKRAAYDTVLSP</sequence>
<evidence type="ECO:0000259" key="2">
    <source>
        <dbReference type="Pfam" id="PF00082"/>
    </source>
</evidence>